<gene>
    <name evidence="2" type="ORF">J2S02_000151</name>
</gene>
<dbReference type="InterPro" id="IPR037523">
    <property type="entry name" value="VOC_core"/>
</dbReference>
<dbReference type="InterPro" id="IPR029068">
    <property type="entry name" value="Glyas_Bleomycin-R_OHBP_Dase"/>
</dbReference>
<dbReference type="Proteomes" id="UP001232245">
    <property type="component" value="Unassembled WGS sequence"/>
</dbReference>
<comment type="caution">
    <text evidence="2">The sequence shown here is derived from an EMBL/GenBank/DDBJ whole genome shotgun (WGS) entry which is preliminary data.</text>
</comment>
<keyword evidence="3" id="KW-1185">Reference proteome</keyword>
<proteinExistence type="predicted"/>
<evidence type="ECO:0000259" key="1">
    <source>
        <dbReference type="PROSITE" id="PS51819"/>
    </source>
</evidence>
<dbReference type="EMBL" id="JAUSTZ010000001">
    <property type="protein sequence ID" value="MDQ0223829.1"/>
    <property type="molecule type" value="Genomic_DNA"/>
</dbReference>
<accession>A0ABT9YV17</accession>
<dbReference type="RefSeq" id="WP_095300000.1">
    <property type="nucleotide sequence ID" value="NZ_CADEPK010000256.1"/>
</dbReference>
<dbReference type="InterPro" id="IPR004360">
    <property type="entry name" value="Glyas_Fos-R_dOase_dom"/>
</dbReference>
<name>A0ABT9YV17_9BACI</name>
<dbReference type="PROSITE" id="PS51819">
    <property type="entry name" value="VOC"/>
    <property type="match status" value="1"/>
</dbReference>
<dbReference type="Gene3D" id="3.10.180.10">
    <property type="entry name" value="2,3-Dihydroxybiphenyl 1,2-Dioxygenase, domain 1"/>
    <property type="match status" value="1"/>
</dbReference>
<dbReference type="Pfam" id="PF00903">
    <property type="entry name" value="Glyoxalase"/>
    <property type="match status" value="1"/>
</dbReference>
<evidence type="ECO:0000313" key="2">
    <source>
        <dbReference type="EMBL" id="MDQ0223829.1"/>
    </source>
</evidence>
<evidence type="ECO:0000313" key="3">
    <source>
        <dbReference type="Proteomes" id="UP001232245"/>
    </source>
</evidence>
<reference evidence="2 3" key="1">
    <citation type="submission" date="2023-07" db="EMBL/GenBank/DDBJ databases">
        <title>Genomic Encyclopedia of Type Strains, Phase IV (KMG-IV): sequencing the most valuable type-strain genomes for metagenomic binning, comparative biology and taxonomic classification.</title>
        <authorList>
            <person name="Goeker M."/>
        </authorList>
    </citation>
    <scope>NUCLEOTIDE SEQUENCE [LARGE SCALE GENOMIC DNA]</scope>
    <source>
        <strain evidence="2 3">DSM 17723</strain>
    </source>
</reference>
<feature type="domain" description="VOC" evidence="1">
    <location>
        <begin position="7"/>
        <end position="118"/>
    </location>
</feature>
<organism evidence="2 3">
    <name type="scientific">Metabacillus niabensis</name>
    <dbReference type="NCBI Taxonomy" id="324854"/>
    <lineage>
        <taxon>Bacteria</taxon>
        <taxon>Bacillati</taxon>
        <taxon>Bacillota</taxon>
        <taxon>Bacilli</taxon>
        <taxon>Bacillales</taxon>
        <taxon>Bacillaceae</taxon>
        <taxon>Metabacillus</taxon>
    </lineage>
</organism>
<protein>
    <submittedName>
        <fullName evidence="2">Catechol 2,3-dioxygenase-like lactoylglutathione lyase family enzyme</fullName>
    </submittedName>
</protein>
<dbReference type="SUPFAM" id="SSF54593">
    <property type="entry name" value="Glyoxalase/Bleomycin resistance protein/Dihydroxybiphenyl dioxygenase"/>
    <property type="match status" value="1"/>
</dbReference>
<sequence length="119" mass="13403">MSTILSKVGAIFIPVSDIEKAREWYCSILGLEPSFDIIVGHLCCIPMDNNGLNIVLDSKIYTEDSYARTPMFHFNTDDIVGAYQFMKGKGVEIVTEIEHGHSFHFKDPDGNMLMICQLL</sequence>